<dbReference type="EMBL" id="AZQP01000001">
    <property type="protein sequence ID" value="EYE89870.1"/>
    <property type="molecule type" value="Genomic_DNA"/>
</dbReference>
<proteinExistence type="predicted"/>
<dbReference type="Gene3D" id="3.90.1200.10">
    <property type="match status" value="1"/>
</dbReference>
<gene>
    <name evidence="1" type="ORF">Q428_00310</name>
</gene>
<dbReference type="Proteomes" id="UP000019681">
    <property type="component" value="Unassembled WGS sequence"/>
</dbReference>
<dbReference type="GO" id="GO:0042601">
    <property type="term" value="C:endospore-forming forespore"/>
    <property type="evidence" value="ECO:0007669"/>
    <property type="project" value="TreeGrafter"/>
</dbReference>
<evidence type="ECO:0000313" key="1">
    <source>
        <dbReference type="EMBL" id="EYE89870.1"/>
    </source>
</evidence>
<evidence type="ECO:0000313" key="2">
    <source>
        <dbReference type="Proteomes" id="UP000019681"/>
    </source>
</evidence>
<evidence type="ECO:0008006" key="3">
    <source>
        <dbReference type="Google" id="ProtNLM"/>
    </source>
</evidence>
<dbReference type="Gene3D" id="3.30.200.20">
    <property type="entry name" value="Phosphorylase Kinase, domain 1"/>
    <property type="match status" value="1"/>
</dbReference>
<name>A0A017S118_9CLOT</name>
<dbReference type="PANTHER" id="PTHR39179">
    <property type="entry name" value="SPORE COAT PROTEIN I"/>
    <property type="match status" value="1"/>
</dbReference>
<dbReference type="AlphaFoldDB" id="A0A017S118"/>
<sequence>MELKKQYNTDTNNISETDKEYISKLSHKNFNFIPVKYKEWEITAAFSIIDYIYGNGFNNIQPIIKTNEGRIFITDGDSRYILTEEVEGDKLQLNCSENLACCAEILAEFHNAAEGFVQPPGVKIKTNWGKSIDKYRNLFNETRKFKTYLDNAGTLNDFEKYSREQIDEILRRGKESLKIMKSINYLKRLEESMRKKEICINDISVNLAKISKGKIVITKLFNLGYNMVEDDIADLVKLGIEETGDKDIYNYVLDSYSKIRHIERVSKEIIKAYVSFPCSSMKTIVKYTKDKDINKLQKFMKYIERESMTDIMEVK</sequence>
<dbReference type="InterPro" id="IPR011009">
    <property type="entry name" value="Kinase-like_dom_sf"/>
</dbReference>
<dbReference type="PANTHER" id="PTHR39179:SF1">
    <property type="entry name" value="SPORE COAT PROTEIN I"/>
    <property type="match status" value="1"/>
</dbReference>
<reference evidence="1 2" key="1">
    <citation type="journal article" date="2014" name="Genome Announc.">
        <title>Draft Genome Sequence of Fervidicella metallireducens Strain AeBT, an Iron-Reducing Thermoanaerobe from the Great Artesian Basin.</title>
        <authorList>
            <person name="Patel B.K."/>
        </authorList>
    </citation>
    <scope>NUCLEOTIDE SEQUENCE [LARGE SCALE GENOMIC DNA]</scope>
    <source>
        <strain evidence="1 2">AeB</strain>
    </source>
</reference>
<dbReference type="STRING" id="1403537.Q428_00310"/>
<accession>A0A017S118</accession>
<protein>
    <recommendedName>
        <fullName evidence="3">Spore coat protein</fullName>
    </recommendedName>
</protein>
<dbReference type="InterPro" id="IPR047175">
    <property type="entry name" value="CotS-like"/>
</dbReference>
<dbReference type="SUPFAM" id="SSF56112">
    <property type="entry name" value="Protein kinase-like (PK-like)"/>
    <property type="match status" value="1"/>
</dbReference>
<keyword evidence="2" id="KW-1185">Reference proteome</keyword>
<dbReference type="RefSeq" id="WP_035377107.1">
    <property type="nucleotide sequence ID" value="NZ_AZQP01000001.1"/>
</dbReference>
<dbReference type="OrthoDB" id="1950323at2"/>
<organism evidence="1 2">
    <name type="scientific">Fervidicella metallireducens AeB</name>
    <dbReference type="NCBI Taxonomy" id="1403537"/>
    <lineage>
        <taxon>Bacteria</taxon>
        <taxon>Bacillati</taxon>
        <taxon>Bacillota</taxon>
        <taxon>Clostridia</taxon>
        <taxon>Eubacteriales</taxon>
        <taxon>Clostridiaceae</taxon>
        <taxon>Fervidicella</taxon>
    </lineage>
</organism>
<comment type="caution">
    <text evidence="1">The sequence shown here is derived from an EMBL/GenBank/DDBJ whole genome shotgun (WGS) entry which is preliminary data.</text>
</comment>